<dbReference type="Gene3D" id="1.10.10.60">
    <property type="entry name" value="Homeodomain-like"/>
    <property type="match status" value="1"/>
</dbReference>
<dbReference type="GO" id="GO:0003700">
    <property type="term" value="F:DNA-binding transcription factor activity"/>
    <property type="evidence" value="ECO:0007669"/>
    <property type="project" value="InterPro"/>
</dbReference>
<keyword evidence="3" id="KW-0804">Transcription</keyword>
<dbReference type="InterPro" id="IPR018060">
    <property type="entry name" value="HTH_AraC"/>
</dbReference>
<dbReference type="AlphaFoldDB" id="A0A124HB51"/>
<evidence type="ECO:0000259" key="4">
    <source>
        <dbReference type="PROSITE" id="PS01124"/>
    </source>
</evidence>
<dbReference type="GO" id="GO:0043565">
    <property type="term" value="F:sequence-specific DNA binding"/>
    <property type="evidence" value="ECO:0007669"/>
    <property type="project" value="InterPro"/>
</dbReference>
<accession>A0A124HB51</accession>
<dbReference type="SUPFAM" id="SSF46689">
    <property type="entry name" value="Homeodomain-like"/>
    <property type="match status" value="2"/>
</dbReference>
<feature type="domain" description="HTH araC/xylS-type" evidence="4">
    <location>
        <begin position="1"/>
        <end position="92"/>
    </location>
</feature>
<evidence type="ECO:0000256" key="3">
    <source>
        <dbReference type="ARBA" id="ARBA00023163"/>
    </source>
</evidence>
<comment type="caution">
    <text evidence="5">The sequence shown here is derived from an EMBL/GenBank/DDBJ whole genome shotgun (WGS) entry which is preliminary data.</text>
</comment>
<dbReference type="InterPro" id="IPR050204">
    <property type="entry name" value="AraC_XylS_family_regulators"/>
</dbReference>
<keyword evidence="1" id="KW-0805">Transcription regulation</keyword>
<protein>
    <submittedName>
        <fullName evidence="5">AraC family transcriptional regulator</fullName>
    </submittedName>
</protein>
<dbReference type="EMBL" id="LMWL01000088">
    <property type="protein sequence ID" value="KUM90158.1"/>
    <property type="molecule type" value="Genomic_DNA"/>
</dbReference>
<name>A0A124HB51_9ACTN</name>
<dbReference type="Pfam" id="PF12833">
    <property type="entry name" value="HTH_18"/>
    <property type="match status" value="1"/>
</dbReference>
<gene>
    <name evidence="5" type="ORF">AQI88_39090</name>
</gene>
<sequence length="103" mass="11523">MERLAEPITLADMASHANVSVRTFTRRFRDEVGTSPGRWLIRQRVDLARHLLETTDWPIDLVAHRAGFGTGVSLRQHLHGAIGVTPQAYRRTFRPTPVGGPAQ</sequence>
<keyword evidence="6" id="KW-1185">Reference proteome</keyword>
<dbReference type="SMART" id="SM00342">
    <property type="entry name" value="HTH_ARAC"/>
    <property type="match status" value="1"/>
</dbReference>
<dbReference type="PANTHER" id="PTHR46796">
    <property type="entry name" value="HTH-TYPE TRANSCRIPTIONAL ACTIVATOR RHAS-RELATED"/>
    <property type="match status" value="1"/>
</dbReference>
<organism evidence="5 6">
    <name type="scientific">Streptomyces cellostaticus</name>
    <dbReference type="NCBI Taxonomy" id="67285"/>
    <lineage>
        <taxon>Bacteria</taxon>
        <taxon>Bacillati</taxon>
        <taxon>Actinomycetota</taxon>
        <taxon>Actinomycetes</taxon>
        <taxon>Kitasatosporales</taxon>
        <taxon>Streptomycetaceae</taxon>
        <taxon>Streptomyces</taxon>
    </lineage>
</organism>
<proteinExistence type="predicted"/>
<dbReference type="PROSITE" id="PS01124">
    <property type="entry name" value="HTH_ARAC_FAMILY_2"/>
    <property type="match status" value="1"/>
</dbReference>
<reference evidence="5 6" key="1">
    <citation type="submission" date="2015-10" db="EMBL/GenBank/DDBJ databases">
        <title>Draft genome sequence of Streptomyces cellostaticus DSM 40189, type strain for the species Streptomyces cellostaticus.</title>
        <authorList>
            <person name="Ruckert C."/>
            <person name="Winkler A."/>
            <person name="Kalinowski J."/>
            <person name="Kampfer P."/>
            <person name="Glaeser S."/>
        </authorList>
    </citation>
    <scope>NUCLEOTIDE SEQUENCE [LARGE SCALE GENOMIC DNA]</scope>
    <source>
        <strain evidence="5 6">DSM 40189</strain>
    </source>
</reference>
<dbReference type="STRING" id="67285.AQI88_39090"/>
<dbReference type="Proteomes" id="UP000054241">
    <property type="component" value="Unassembled WGS sequence"/>
</dbReference>
<evidence type="ECO:0000256" key="2">
    <source>
        <dbReference type="ARBA" id="ARBA00023125"/>
    </source>
</evidence>
<evidence type="ECO:0000313" key="6">
    <source>
        <dbReference type="Proteomes" id="UP000054241"/>
    </source>
</evidence>
<keyword evidence="2" id="KW-0238">DNA-binding</keyword>
<evidence type="ECO:0000313" key="5">
    <source>
        <dbReference type="EMBL" id="KUM90158.1"/>
    </source>
</evidence>
<evidence type="ECO:0000256" key="1">
    <source>
        <dbReference type="ARBA" id="ARBA00023015"/>
    </source>
</evidence>
<dbReference type="InterPro" id="IPR009057">
    <property type="entry name" value="Homeodomain-like_sf"/>
</dbReference>